<keyword evidence="7 12" id="KW-0808">Transferase</keyword>
<organism evidence="12 13">
    <name type="scientific">Kibdelosporangium aridum</name>
    <dbReference type="NCBI Taxonomy" id="2030"/>
    <lineage>
        <taxon>Bacteria</taxon>
        <taxon>Bacillati</taxon>
        <taxon>Actinomycetota</taxon>
        <taxon>Actinomycetes</taxon>
        <taxon>Pseudonocardiales</taxon>
        <taxon>Pseudonocardiaceae</taxon>
        <taxon>Kibdelosporangium</taxon>
    </lineage>
</organism>
<proteinExistence type="inferred from homology"/>
<dbReference type="InterPro" id="IPR026448">
    <property type="entry name" value="Methyltr_grasp"/>
</dbReference>
<dbReference type="InterPro" id="IPR029063">
    <property type="entry name" value="SAM-dependent_MTases_sf"/>
</dbReference>
<evidence type="ECO:0000256" key="1">
    <source>
        <dbReference type="ARBA" id="ARBA00004496"/>
    </source>
</evidence>
<evidence type="ECO:0000256" key="7">
    <source>
        <dbReference type="ARBA" id="ARBA00022679"/>
    </source>
</evidence>
<dbReference type="PANTHER" id="PTHR11579:SF0">
    <property type="entry name" value="PROTEIN-L-ISOASPARTATE(D-ASPARTATE) O-METHYLTRANSFERASE"/>
    <property type="match status" value="1"/>
</dbReference>
<protein>
    <recommendedName>
        <fullName evidence="4">Protein-L-isoaspartate O-methyltransferase</fullName>
        <ecNumber evidence="3">2.1.1.77</ecNumber>
    </recommendedName>
    <alternativeName>
        <fullName evidence="11">L-isoaspartyl protein carboxyl methyltransferase</fullName>
    </alternativeName>
    <alternativeName>
        <fullName evidence="9">Protein L-isoaspartyl methyltransferase</fullName>
    </alternativeName>
    <alternativeName>
        <fullName evidence="10">Protein-beta-aspartate methyltransferase</fullName>
    </alternativeName>
</protein>
<dbReference type="CDD" id="cd02440">
    <property type="entry name" value="AdoMet_MTases"/>
    <property type="match status" value="1"/>
</dbReference>
<dbReference type="GO" id="GO:0032259">
    <property type="term" value="P:methylation"/>
    <property type="evidence" value="ECO:0007669"/>
    <property type="project" value="UniProtKB-KW"/>
</dbReference>
<evidence type="ECO:0000256" key="11">
    <source>
        <dbReference type="ARBA" id="ARBA00031350"/>
    </source>
</evidence>
<dbReference type="Proteomes" id="UP000192674">
    <property type="component" value="Unassembled WGS sequence"/>
</dbReference>
<sequence>MSVKADVEGTAARLRSRLVRALVRNGTLTDPTWRDAFLAVPRHAFLPRYFQQRAGRWEAVEEGDEDWLTQIYADRVLVTQLDGDSSRWETARSNGPVRGAPTCSSSMPTIMAVMLEALLVKEHHRVLEVGTGTGYNAALLSVRLGDDRVSTIDIDESLAGPAERHLAECGLRPTCAVMDGVKGYPRGAPYDRVLCTCAVPRIPLAWLEQTRPGGVVVTTLSRPLGAGLLRITAGEGATGEGRVLADDGRFMPLRAPQAHEVSWPEMDAPGSTRSTTLPAGVISPTSPFEFFAGLELPDVHAAGASRCVLMTHPDGSWARHETDFVVQSGPRRLWDEVEAAYELWRTLGEPRRARFGVSIDGERQELWLDEPTGGYRWPLA</sequence>
<evidence type="ECO:0000256" key="8">
    <source>
        <dbReference type="ARBA" id="ARBA00022691"/>
    </source>
</evidence>
<evidence type="ECO:0000256" key="6">
    <source>
        <dbReference type="ARBA" id="ARBA00022603"/>
    </source>
</evidence>
<dbReference type="Pfam" id="PF01135">
    <property type="entry name" value="PCMT"/>
    <property type="match status" value="1"/>
</dbReference>
<dbReference type="NCBIfam" id="TIGR04188">
    <property type="entry name" value="methyltr_grsp"/>
    <property type="match status" value="1"/>
</dbReference>
<dbReference type="AlphaFoldDB" id="A0A1Y5XG82"/>
<dbReference type="RefSeq" id="WP_235038597.1">
    <property type="nucleotide sequence ID" value="NZ_FWXV01000002.1"/>
</dbReference>
<comment type="subcellular location">
    <subcellularLocation>
        <location evidence="1">Cytoplasm</location>
    </subcellularLocation>
</comment>
<keyword evidence="6 12" id="KW-0489">Methyltransferase</keyword>
<dbReference type="SUPFAM" id="SSF53335">
    <property type="entry name" value="S-adenosyl-L-methionine-dependent methyltransferases"/>
    <property type="match status" value="1"/>
</dbReference>
<keyword evidence="5" id="KW-0963">Cytoplasm</keyword>
<evidence type="ECO:0000256" key="2">
    <source>
        <dbReference type="ARBA" id="ARBA00005369"/>
    </source>
</evidence>
<reference evidence="12 13" key="1">
    <citation type="submission" date="2017-04" db="EMBL/GenBank/DDBJ databases">
        <authorList>
            <person name="Afonso C.L."/>
            <person name="Miller P.J."/>
            <person name="Scott M.A."/>
            <person name="Spackman E."/>
            <person name="Goraichik I."/>
            <person name="Dimitrov K.M."/>
            <person name="Suarez D.L."/>
            <person name="Swayne D.E."/>
        </authorList>
    </citation>
    <scope>NUCLEOTIDE SEQUENCE [LARGE SCALE GENOMIC DNA]</scope>
    <source>
        <strain evidence="12 13">DSM 43828</strain>
    </source>
</reference>
<comment type="similarity">
    <text evidence="2">Belongs to the methyltransferase superfamily. L-isoaspartyl/D-aspartyl protein methyltransferase family.</text>
</comment>
<dbReference type="PANTHER" id="PTHR11579">
    <property type="entry name" value="PROTEIN-L-ISOASPARTATE O-METHYLTRANSFERASE"/>
    <property type="match status" value="1"/>
</dbReference>
<keyword evidence="8" id="KW-0949">S-adenosyl-L-methionine</keyword>
<dbReference type="InterPro" id="IPR000682">
    <property type="entry name" value="PCMT"/>
</dbReference>
<evidence type="ECO:0000313" key="12">
    <source>
        <dbReference type="EMBL" id="SMC91988.1"/>
    </source>
</evidence>
<keyword evidence="13" id="KW-1185">Reference proteome</keyword>
<dbReference type="EMBL" id="FWXV01000002">
    <property type="protein sequence ID" value="SMC91988.1"/>
    <property type="molecule type" value="Genomic_DNA"/>
</dbReference>
<evidence type="ECO:0000256" key="9">
    <source>
        <dbReference type="ARBA" id="ARBA00030757"/>
    </source>
</evidence>
<name>A0A1Y5XG82_KIBAR</name>
<evidence type="ECO:0000256" key="5">
    <source>
        <dbReference type="ARBA" id="ARBA00022490"/>
    </source>
</evidence>
<dbReference type="GO" id="GO:0005737">
    <property type="term" value="C:cytoplasm"/>
    <property type="evidence" value="ECO:0007669"/>
    <property type="project" value="UniProtKB-SubCell"/>
</dbReference>
<dbReference type="Gene3D" id="3.40.50.150">
    <property type="entry name" value="Vaccinia Virus protein VP39"/>
    <property type="match status" value="1"/>
</dbReference>
<evidence type="ECO:0000256" key="10">
    <source>
        <dbReference type="ARBA" id="ARBA00031323"/>
    </source>
</evidence>
<dbReference type="EC" id="2.1.1.77" evidence="3"/>
<evidence type="ECO:0000256" key="3">
    <source>
        <dbReference type="ARBA" id="ARBA00011890"/>
    </source>
</evidence>
<dbReference type="GO" id="GO:0004719">
    <property type="term" value="F:protein-L-isoaspartate (D-aspartate) O-methyltransferase activity"/>
    <property type="evidence" value="ECO:0007669"/>
    <property type="project" value="UniProtKB-EC"/>
</dbReference>
<accession>A0A1Y5XG82</accession>
<gene>
    <name evidence="12" type="ORF">SAMN05661093_02801</name>
</gene>
<evidence type="ECO:0000313" key="13">
    <source>
        <dbReference type="Proteomes" id="UP000192674"/>
    </source>
</evidence>
<evidence type="ECO:0000256" key="4">
    <source>
        <dbReference type="ARBA" id="ARBA00013346"/>
    </source>
</evidence>